<feature type="compositionally biased region" description="Basic residues" evidence="1">
    <location>
        <begin position="67"/>
        <end position="77"/>
    </location>
</feature>
<accession>A0A1Y5P5Q6</accession>
<dbReference type="AlphaFoldDB" id="A0A1Y5P5Q6"/>
<protein>
    <submittedName>
        <fullName evidence="2">Uncharacterized protein</fullName>
    </submittedName>
</protein>
<sequence length="319" mass="35673">MRVRRLATRTSARVKGERPTAPMHHPSPRLPSVGEVRHVVRSSCVTPRPPATGGVDMPLRARRLRRLLRTRPRRHPRRDGGGAHAVALHGVRARRRRPPRGDVASVHPAHGSQPRRRDALGEPRDPSYGGRAGDGHARPRRVPRPLGRPRRRPRHPAGDEPVRLRARALVVSRRRGRRVRGRRALDRRVLAHEARPPVVVAAHMLVPHGERPHPQRRVSDERAVEDHGLLGLAVPRQGDDLVTGAFEMAVHARLQFIHGVSVMSAPRPSPLPMDGPGFWYPGLSLVWLFRHALLTSQSNSNRFGSRHPIALARRMSLTA</sequence>
<feature type="region of interest" description="Disordered" evidence="1">
    <location>
        <begin position="1"/>
        <end position="31"/>
    </location>
</feature>
<gene>
    <name evidence="2" type="ORF">MIPYR_50115</name>
</gene>
<dbReference type="EMBL" id="FLQR01000009">
    <property type="protein sequence ID" value="SBS73987.1"/>
    <property type="molecule type" value="Genomic_DNA"/>
</dbReference>
<evidence type="ECO:0000313" key="2">
    <source>
        <dbReference type="EMBL" id="SBS73987.1"/>
    </source>
</evidence>
<proteinExistence type="predicted"/>
<reference evidence="2" key="1">
    <citation type="submission" date="2016-03" db="EMBL/GenBank/DDBJ databases">
        <authorList>
            <person name="Ploux O."/>
        </authorList>
    </citation>
    <scope>NUCLEOTIDE SEQUENCE</scope>
    <source>
        <strain evidence="2">UC1</strain>
    </source>
</reference>
<evidence type="ECO:0000256" key="1">
    <source>
        <dbReference type="SAM" id="MobiDB-lite"/>
    </source>
</evidence>
<feature type="compositionally biased region" description="Basic residues" evidence="1">
    <location>
        <begin position="138"/>
        <end position="155"/>
    </location>
</feature>
<organism evidence="2">
    <name type="scientific">uncultured Microbacterium sp</name>
    <dbReference type="NCBI Taxonomy" id="191216"/>
    <lineage>
        <taxon>Bacteria</taxon>
        <taxon>Bacillati</taxon>
        <taxon>Actinomycetota</taxon>
        <taxon>Actinomycetes</taxon>
        <taxon>Micrococcales</taxon>
        <taxon>Microbacteriaceae</taxon>
        <taxon>Microbacterium</taxon>
        <taxon>environmental samples</taxon>
    </lineage>
</organism>
<feature type="region of interest" description="Disordered" evidence="1">
    <location>
        <begin position="67"/>
        <end position="162"/>
    </location>
</feature>
<name>A0A1Y5P5Q6_9MICO</name>
<feature type="compositionally biased region" description="Basic and acidic residues" evidence="1">
    <location>
        <begin position="115"/>
        <end position="125"/>
    </location>
</feature>